<dbReference type="PANTHER" id="PTHR43918">
    <property type="entry name" value="ACETYLCHOLINESTERASE"/>
    <property type="match status" value="1"/>
</dbReference>
<evidence type="ECO:0000256" key="1">
    <source>
        <dbReference type="ARBA" id="ARBA00004613"/>
    </source>
</evidence>
<dbReference type="GO" id="GO:0005886">
    <property type="term" value="C:plasma membrane"/>
    <property type="evidence" value="ECO:0007669"/>
    <property type="project" value="TreeGrafter"/>
</dbReference>
<evidence type="ECO:0000256" key="9">
    <source>
        <dbReference type="ARBA" id="ARBA00036543"/>
    </source>
</evidence>
<evidence type="ECO:0000256" key="11">
    <source>
        <dbReference type="ARBA" id="ARBA00038819"/>
    </source>
</evidence>
<feature type="active site" description="Charge relay system" evidence="12">
    <location>
        <position position="447"/>
    </location>
</feature>
<keyword evidence="8" id="KW-0325">Glycoprotein</keyword>
<dbReference type="GO" id="GO:0006581">
    <property type="term" value="P:acetylcholine catabolic process"/>
    <property type="evidence" value="ECO:0007669"/>
    <property type="project" value="TreeGrafter"/>
</dbReference>
<evidence type="ECO:0000256" key="5">
    <source>
        <dbReference type="ARBA" id="ARBA00022553"/>
    </source>
</evidence>
<evidence type="ECO:0000256" key="13">
    <source>
        <dbReference type="RuleBase" id="RU361235"/>
    </source>
</evidence>
<dbReference type="GO" id="GO:0003990">
    <property type="term" value="F:acetylcholinesterase activity"/>
    <property type="evidence" value="ECO:0007669"/>
    <property type="project" value="TreeGrafter"/>
</dbReference>
<proteinExistence type="inferred from homology"/>
<keyword evidence="5" id="KW-0597">Phosphoprotein</keyword>
<comment type="function">
    <text evidence="10">Esterase with broad substrate specificity. Contributes to the inactivation of the neurotransmitter acetylcholine. Can degrade neurotoxic organophosphate esters.</text>
</comment>
<gene>
    <name evidence="15" type="primary">LOC100692786</name>
</gene>
<dbReference type="PROSITE" id="PS00122">
    <property type="entry name" value="CARBOXYLESTERASE_B_1"/>
    <property type="match status" value="1"/>
</dbReference>
<dbReference type="InterPro" id="IPR002018">
    <property type="entry name" value="CarbesteraseB"/>
</dbReference>
<feature type="signal peptide" evidence="13">
    <location>
        <begin position="1"/>
        <end position="22"/>
    </location>
</feature>
<reference evidence="15" key="3">
    <citation type="submission" date="2025-09" db="UniProtKB">
        <authorList>
            <consortium name="Ensembl"/>
        </authorList>
    </citation>
    <scope>IDENTIFICATION</scope>
</reference>
<dbReference type="PRINTS" id="PR00878">
    <property type="entry name" value="CHOLNESTRASE"/>
</dbReference>
<dbReference type="InterPro" id="IPR019826">
    <property type="entry name" value="Carboxylesterase_B_AS"/>
</dbReference>
<dbReference type="Pfam" id="PF00135">
    <property type="entry name" value="COesterase"/>
    <property type="match status" value="1"/>
</dbReference>
<dbReference type="InterPro" id="IPR019819">
    <property type="entry name" value="Carboxylesterase_B_CS"/>
</dbReference>
<evidence type="ECO:0000256" key="2">
    <source>
        <dbReference type="ARBA" id="ARBA00005964"/>
    </source>
</evidence>
<accession>A0A669DKT3</accession>
<evidence type="ECO:0000256" key="7">
    <source>
        <dbReference type="ARBA" id="ARBA00023157"/>
    </source>
</evidence>
<comment type="subunit">
    <text evidence="11">Homotetramer; disulfide-linked. Dimer of dimers.</text>
</comment>
<comment type="subcellular location">
    <subcellularLocation>
        <location evidence="1">Secreted</location>
    </subcellularLocation>
</comment>
<dbReference type="PROSITE" id="PS00941">
    <property type="entry name" value="CARBOXYLESTERASE_B_2"/>
    <property type="match status" value="1"/>
</dbReference>
<name>A0A669DKT3_ORENI</name>
<evidence type="ECO:0000256" key="6">
    <source>
        <dbReference type="ARBA" id="ARBA00022801"/>
    </source>
</evidence>
<keyword evidence="7" id="KW-1015">Disulfide bond</keyword>
<dbReference type="GO" id="GO:0019695">
    <property type="term" value="P:choline metabolic process"/>
    <property type="evidence" value="ECO:0007669"/>
    <property type="project" value="TreeGrafter"/>
</dbReference>
<keyword evidence="16" id="KW-1185">Reference proteome</keyword>
<protein>
    <recommendedName>
        <fullName evidence="13">Carboxylic ester hydrolase</fullName>
        <ecNumber evidence="13">3.1.1.-</ecNumber>
    </recommendedName>
</protein>
<reference evidence="16" key="1">
    <citation type="submission" date="2012-01" db="EMBL/GenBank/DDBJ databases">
        <title>The Genome Sequence of Oreochromis niloticus (Nile Tilapia).</title>
        <authorList>
            <consortium name="Broad Institute Genome Assembly Team"/>
            <consortium name="Broad Institute Sequencing Platform"/>
            <person name="Di Palma F."/>
            <person name="Johnson J."/>
            <person name="Lander E.S."/>
            <person name="Lindblad-Toh K."/>
        </authorList>
    </citation>
    <scope>NUCLEOTIDE SEQUENCE [LARGE SCALE GENOMIC DNA]</scope>
</reference>
<evidence type="ECO:0000313" key="16">
    <source>
        <dbReference type="Proteomes" id="UP000005207"/>
    </source>
</evidence>
<organism evidence="15 16">
    <name type="scientific">Oreochromis niloticus</name>
    <name type="common">Nile tilapia</name>
    <name type="synonym">Tilapia nilotica</name>
    <dbReference type="NCBI Taxonomy" id="8128"/>
    <lineage>
        <taxon>Eukaryota</taxon>
        <taxon>Metazoa</taxon>
        <taxon>Chordata</taxon>
        <taxon>Craniata</taxon>
        <taxon>Vertebrata</taxon>
        <taxon>Euteleostomi</taxon>
        <taxon>Actinopterygii</taxon>
        <taxon>Neopterygii</taxon>
        <taxon>Teleostei</taxon>
        <taxon>Neoteleostei</taxon>
        <taxon>Acanthomorphata</taxon>
        <taxon>Ovalentaria</taxon>
        <taxon>Cichlomorphae</taxon>
        <taxon>Cichliformes</taxon>
        <taxon>Cichlidae</taxon>
        <taxon>African cichlids</taxon>
        <taxon>Pseudocrenilabrinae</taxon>
        <taxon>Oreochromini</taxon>
        <taxon>Oreochromis</taxon>
    </lineage>
</organism>
<dbReference type="InterPro" id="IPR000997">
    <property type="entry name" value="Cholinesterase"/>
</dbReference>
<dbReference type="InterPro" id="IPR029058">
    <property type="entry name" value="AB_hydrolase_fold"/>
</dbReference>
<dbReference type="Proteomes" id="UP000005207">
    <property type="component" value="Linkage group LG14"/>
</dbReference>
<dbReference type="InterPro" id="IPR050654">
    <property type="entry name" value="AChE-related_enzymes"/>
</dbReference>
<evidence type="ECO:0000256" key="3">
    <source>
        <dbReference type="ARBA" id="ARBA00022487"/>
    </source>
</evidence>
<evidence type="ECO:0000256" key="12">
    <source>
        <dbReference type="PIRSR" id="PIRSR600997-1"/>
    </source>
</evidence>
<sequence>MAANTKSVLLVILLNFLTLSLGTQDDLVISTSDGKIQGKLLSVLGSDVRAFLGIPYGKPPVGKLRFRVPEPVEKWDGVKDATKFPNSCYQMPDLAFPGFKGIEMWNPNTPLSEDCLYLNVWSPRFNKTQPAPLAPVFVWIHGGAFISGTSSLDIYDGRFLSKSESVVVVSMNYRLGAFGFLSLPDNTNIPGNAGLLDQRLALKWVANNIAAFGGDPSKVTLFGESAGSASVGFQLLSPGSQDLFQRAVMQSGSPNAYWATISQTEAWDRSLMLAKLLDCPSSPAAPLEACLQTNKQTSGFTKTTKQPSLFLLQVLLSTGNFAKKDVMFGLNKDEGTYFVVYGVPGFNITGQSLITRNEFLAGVLLAMDTVNDVTRDAAIFHYTDWMDEDNRMKNRDSLCSLVGDQMFICPVLDFAHRLSQHGGKPFVYLFDHHSSINPWPEWMGAIHGYEIEFVFGMPLNTSLGYTKEEVNMTKKFMKHWANFARTGNPGLEGAKWPVFTVEEQKYVTLNYKHPEEKTMMRLKCCQLAGLEDLRKYISHLLEETVVVGYKDIINQWKTLKTVDKHTRVGCLSKFREIPKT</sequence>
<dbReference type="AlphaFoldDB" id="A0A669DKT3"/>
<evidence type="ECO:0000259" key="14">
    <source>
        <dbReference type="Pfam" id="PF00135"/>
    </source>
</evidence>
<feature type="chain" id="PRO_5025705166" description="Carboxylic ester hydrolase" evidence="13">
    <location>
        <begin position="23"/>
        <end position="580"/>
    </location>
</feature>
<reference evidence="15" key="2">
    <citation type="submission" date="2025-08" db="UniProtKB">
        <authorList>
            <consortium name="Ensembl"/>
        </authorList>
    </citation>
    <scope>IDENTIFICATION</scope>
</reference>
<dbReference type="CDD" id="cd00312">
    <property type="entry name" value="Esterase_lipase"/>
    <property type="match status" value="1"/>
</dbReference>
<dbReference type="SUPFAM" id="SSF53474">
    <property type="entry name" value="alpha/beta-Hydrolases"/>
    <property type="match status" value="1"/>
</dbReference>
<dbReference type="EC" id="3.1.1.-" evidence="13"/>
<dbReference type="FunFam" id="3.40.50.1820:FF:000029">
    <property type="entry name" value="Acetylcholinesterase"/>
    <property type="match status" value="1"/>
</dbReference>
<keyword evidence="6 13" id="KW-0378">Hydrolase</keyword>
<dbReference type="PANTHER" id="PTHR43918:SF5">
    <property type="entry name" value="CHOLINESTERASE"/>
    <property type="match status" value="1"/>
</dbReference>
<feature type="active site" description="Charge relay system" evidence="12">
    <location>
        <position position="334"/>
    </location>
</feature>
<feature type="active site" description="Acyl-ester intermediate" evidence="12">
    <location>
        <position position="225"/>
    </location>
</feature>
<keyword evidence="13" id="KW-0732">Signal</keyword>
<comment type="similarity">
    <text evidence="2 13">Belongs to the type-B carboxylesterase/lipase family.</text>
</comment>
<keyword evidence="3" id="KW-0719">Serine esterase</keyword>
<dbReference type="Ensembl" id="ENSONIT00000086235.1">
    <property type="protein sequence ID" value="ENSONIP00000061279.1"/>
    <property type="gene ID" value="ENSONIG00000005580.2"/>
</dbReference>
<dbReference type="GO" id="GO:0005615">
    <property type="term" value="C:extracellular space"/>
    <property type="evidence" value="ECO:0007669"/>
    <property type="project" value="TreeGrafter"/>
</dbReference>
<evidence type="ECO:0000313" key="15">
    <source>
        <dbReference type="Ensembl" id="ENSONIP00000061279.1"/>
    </source>
</evidence>
<feature type="domain" description="Carboxylesterase type B" evidence="14">
    <location>
        <begin position="26"/>
        <end position="519"/>
    </location>
</feature>
<dbReference type="Gene3D" id="3.40.50.1820">
    <property type="entry name" value="alpha/beta hydrolase"/>
    <property type="match status" value="1"/>
</dbReference>
<evidence type="ECO:0000256" key="4">
    <source>
        <dbReference type="ARBA" id="ARBA00022525"/>
    </source>
</evidence>
<keyword evidence="4" id="KW-0964">Secreted</keyword>
<evidence type="ECO:0000256" key="10">
    <source>
        <dbReference type="ARBA" id="ARBA00037444"/>
    </source>
</evidence>
<comment type="catalytic activity">
    <reaction evidence="9">
        <text>an acylcholine + H2O = a carboxylate + choline + H(+)</text>
        <dbReference type="Rhea" id="RHEA:21964"/>
        <dbReference type="ChEBI" id="CHEBI:15354"/>
        <dbReference type="ChEBI" id="CHEBI:15377"/>
        <dbReference type="ChEBI" id="CHEBI:15378"/>
        <dbReference type="ChEBI" id="CHEBI:29067"/>
        <dbReference type="ChEBI" id="CHEBI:35287"/>
        <dbReference type="EC" id="3.1.1.8"/>
    </reaction>
</comment>
<evidence type="ECO:0000256" key="8">
    <source>
        <dbReference type="ARBA" id="ARBA00023180"/>
    </source>
</evidence>
<dbReference type="GeneTree" id="ENSGT00940000157637"/>